<dbReference type="GO" id="GO:0006396">
    <property type="term" value="P:RNA processing"/>
    <property type="evidence" value="ECO:0007669"/>
    <property type="project" value="InterPro"/>
</dbReference>
<evidence type="ECO:0000313" key="13">
    <source>
        <dbReference type="Proteomes" id="UP000594464"/>
    </source>
</evidence>
<dbReference type="Pfam" id="PF03726">
    <property type="entry name" value="PNPase"/>
    <property type="match status" value="1"/>
</dbReference>
<dbReference type="PROSITE" id="PS50126">
    <property type="entry name" value="S1"/>
    <property type="match status" value="1"/>
</dbReference>
<dbReference type="SUPFAM" id="SSF50249">
    <property type="entry name" value="Nucleic acid-binding proteins"/>
    <property type="match status" value="1"/>
</dbReference>
<dbReference type="InterPro" id="IPR015847">
    <property type="entry name" value="ExoRNase_PH_dom2"/>
</dbReference>
<reference evidence="13" key="1">
    <citation type="submission" date="2020-02" db="EMBL/GenBank/DDBJ databases">
        <title>Genomic and physiological characterization of two novel Nitrospinaceae genera.</title>
        <authorList>
            <person name="Mueller A.J."/>
            <person name="Jung M.-Y."/>
            <person name="Strachan C.R."/>
            <person name="Herbold C.W."/>
            <person name="Kirkegaard R.H."/>
            <person name="Daims H."/>
        </authorList>
    </citation>
    <scope>NUCLEOTIDE SEQUENCE [LARGE SCALE GENOMIC DNA]</scope>
</reference>
<evidence type="ECO:0000256" key="2">
    <source>
        <dbReference type="ARBA" id="ARBA00007404"/>
    </source>
</evidence>
<dbReference type="FunFam" id="3.30.230.70:FF:000002">
    <property type="entry name" value="Polyribonucleotide nucleotidyltransferase"/>
    <property type="match status" value="1"/>
</dbReference>
<keyword evidence="5 9" id="KW-0548">Nucleotidyltransferase</keyword>
<dbReference type="Gene3D" id="2.40.50.140">
    <property type="entry name" value="Nucleic acid-binding proteins"/>
    <property type="match status" value="1"/>
</dbReference>
<dbReference type="CDD" id="cd02393">
    <property type="entry name" value="KH-I_PNPase"/>
    <property type="match status" value="1"/>
</dbReference>
<dbReference type="InterPro" id="IPR015848">
    <property type="entry name" value="PNPase_PH_RNA-bd_bac/org-type"/>
</dbReference>
<keyword evidence="3 9" id="KW-0963">Cytoplasm</keyword>
<dbReference type="Proteomes" id="UP000594464">
    <property type="component" value="Chromosome"/>
</dbReference>
<dbReference type="Pfam" id="PF00575">
    <property type="entry name" value="S1"/>
    <property type="match status" value="1"/>
</dbReference>
<dbReference type="NCBIfam" id="NF008805">
    <property type="entry name" value="PRK11824.1"/>
    <property type="match status" value="1"/>
</dbReference>
<dbReference type="Gene3D" id="3.30.1370.10">
    <property type="entry name" value="K Homology domain, type 1"/>
    <property type="match status" value="1"/>
</dbReference>
<dbReference type="Pfam" id="PF01138">
    <property type="entry name" value="RNase_PH"/>
    <property type="match status" value="2"/>
</dbReference>
<feature type="domain" description="S1 motif" evidence="11">
    <location>
        <begin position="619"/>
        <end position="687"/>
    </location>
</feature>
<evidence type="ECO:0000313" key="12">
    <source>
        <dbReference type="EMBL" id="QPJ66390.1"/>
    </source>
</evidence>
<comment type="catalytic activity">
    <reaction evidence="9">
        <text>RNA(n+1) + phosphate = RNA(n) + a ribonucleoside 5'-diphosphate</text>
        <dbReference type="Rhea" id="RHEA:22096"/>
        <dbReference type="Rhea" id="RHEA-COMP:14527"/>
        <dbReference type="Rhea" id="RHEA-COMP:17342"/>
        <dbReference type="ChEBI" id="CHEBI:43474"/>
        <dbReference type="ChEBI" id="CHEBI:57930"/>
        <dbReference type="ChEBI" id="CHEBI:140395"/>
        <dbReference type="EC" id="2.7.7.8"/>
    </reaction>
</comment>
<evidence type="ECO:0000256" key="4">
    <source>
        <dbReference type="ARBA" id="ARBA00022679"/>
    </source>
</evidence>
<dbReference type="InterPro" id="IPR004087">
    <property type="entry name" value="KH_dom"/>
</dbReference>
<dbReference type="SUPFAM" id="SSF46915">
    <property type="entry name" value="Polynucleotide phosphorylase/guanosine pentaphosphate synthase (PNPase/GPSI), domain 3"/>
    <property type="match status" value="1"/>
</dbReference>
<feature type="binding site" evidence="9">
    <location>
        <position position="489"/>
    </location>
    <ligand>
        <name>Mg(2+)</name>
        <dbReference type="ChEBI" id="CHEBI:18420"/>
    </ligand>
</feature>
<keyword evidence="6 9" id="KW-0479">Metal-binding</keyword>
<dbReference type="InterPro" id="IPR036456">
    <property type="entry name" value="PNPase_PH_RNA-bd_sf"/>
</dbReference>
<evidence type="ECO:0000256" key="3">
    <source>
        <dbReference type="ARBA" id="ARBA00022490"/>
    </source>
</evidence>
<sequence>MEKVEIEIDGKTISIEAGDLARQAGGAVVIRTGDTMVLVTSTMAKSAREGADFFPLTVDYREKTYAAGKIPGGFFKREARPSDLETLICRLIDRPHRPMFPDGFRNETQIICMPLSHDLKNPADVIAITGASASLMISDIPFTTPLAGARVGRIDEKFVFNPTVEETEQSDLNLIMAGTADAIVMVEAGSKGLSEQVMMDALEFGHERIKKLVEIQVKLRELLGKEKVPFEAPPVDQELQKKVRERGLAELEASMSITGKHERTDKIKAIDKAIQEELNPEQDPAIKAALGSLFHDLEKEVVRNMILDKKLRVDGRSLDQVRPISIMVGYLPRTHGSAIFTRGETQALVTTTLGTSSDEQRMDTLEFRGTRSFMLHYNFPPFCTGETKFVSGPGRREIGHGMLAERALTPVLPGKDVFPYTIRIVSEILESNGSSSMASVCGGALSLMDAGVPIKAPVAGIAMGLIKEGDRTAILSDILGSEDHLGDMDFKVAGTKDGITALQMDIKIDGLSKEIMAQALQQAKEGRLHILGEMDKALESPRQEMSRYAPRIVTLTVPKDKIRDVIGPGGKVIREIIEKTGVSIDINDDGLVSIASADEDAAKAAVDYIERLVQEVEIGRIYLGKVKKIVDFGAFVEILPGTDGLVHISQICDRRIRSVSDEIQEGDEINVKVIDIDSQGKVKLSRKEALREKAGDKAASEKAGEKAGEPAV</sequence>
<dbReference type="GO" id="GO:0003723">
    <property type="term" value="F:RNA binding"/>
    <property type="evidence" value="ECO:0007669"/>
    <property type="project" value="UniProtKB-UniRule"/>
</dbReference>
<keyword evidence="4 9" id="KW-0808">Transferase</keyword>
<name>A0A7T0G4G3_9BACT</name>
<dbReference type="SMART" id="SM00316">
    <property type="entry name" value="S1"/>
    <property type="match status" value="1"/>
</dbReference>
<evidence type="ECO:0000256" key="8">
    <source>
        <dbReference type="ARBA" id="ARBA00022884"/>
    </source>
</evidence>
<comment type="subcellular location">
    <subcellularLocation>
        <location evidence="1 9">Cytoplasm</location>
    </subcellularLocation>
</comment>
<evidence type="ECO:0000256" key="10">
    <source>
        <dbReference type="SAM" id="MobiDB-lite"/>
    </source>
</evidence>
<dbReference type="InterPro" id="IPR012340">
    <property type="entry name" value="NA-bd_OB-fold"/>
</dbReference>
<dbReference type="PANTHER" id="PTHR11252:SF0">
    <property type="entry name" value="POLYRIBONUCLEOTIDE NUCLEOTIDYLTRANSFERASE 1, MITOCHONDRIAL"/>
    <property type="match status" value="1"/>
</dbReference>
<evidence type="ECO:0000256" key="6">
    <source>
        <dbReference type="ARBA" id="ARBA00022723"/>
    </source>
</evidence>
<dbReference type="Pfam" id="PF00013">
    <property type="entry name" value="KH_1"/>
    <property type="match status" value="1"/>
</dbReference>
<organism evidence="12 13">
    <name type="scientific">Candidatus Nitrohelix vancouverensis</name>
    <dbReference type="NCBI Taxonomy" id="2705534"/>
    <lineage>
        <taxon>Bacteria</taxon>
        <taxon>Pseudomonadati</taxon>
        <taxon>Nitrospinota/Tectimicrobiota group</taxon>
        <taxon>Nitrospinota</taxon>
        <taxon>Nitrospinia</taxon>
        <taxon>Nitrospinales</taxon>
        <taxon>Nitrospinaceae</taxon>
        <taxon>Candidatus Nitrohelix</taxon>
    </lineage>
</organism>
<dbReference type="InterPro" id="IPR004088">
    <property type="entry name" value="KH_dom_type_1"/>
</dbReference>
<dbReference type="SMART" id="SM00322">
    <property type="entry name" value="KH"/>
    <property type="match status" value="1"/>
</dbReference>
<comment type="function">
    <text evidence="9">Involved in mRNA degradation. Catalyzes the phosphorolysis of single-stranded polyribonucleotides processively in the 3'- to 5'-direction.</text>
</comment>
<dbReference type="NCBIfam" id="TIGR03591">
    <property type="entry name" value="polynuc_phos"/>
    <property type="match status" value="1"/>
</dbReference>
<gene>
    <name evidence="9 12" type="primary">pnp</name>
    <name evidence="12" type="ORF">G3M78_13690</name>
</gene>
<feature type="region of interest" description="Disordered" evidence="10">
    <location>
        <begin position="690"/>
        <end position="712"/>
    </location>
</feature>
<dbReference type="EC" id="2.7.7.8" evidence="9"/>
<dbReference type="GO" id="GO:0006402">
    <property type="term" value="P:mRNA catabolic process"/>
    <property type="evidence" value="ECO:0007669"/>
    <property type="project" value="UniProtKB-UniRule"/>
</dbReference>
<dbReference type="CDD" id="cd04472">
    <property type="entry name" value="S1_PNPase"/>
    <property type="match status" value="1"/>
</dbReference>
<dbReference type="InterPro" id="IPR012162">
    <property type="entry name" value="PNPase"/>
</dbReference>
<proteinExistence type="inferred from homology"/>
<dbReference type="GO" id="GO:0000175">
    <property type="term" value="F:3'-5'-RNA exonuclease activity"/>
    <property type="evidence" value="ECO:0007669"/>
    <property type="project" value="TreeGrafter"/>
</dbReference>
<evidence type="ECO:0000256" key="7">
    <source>
        <dbReference type="ARBA" id="ARBA00022842"/>
    </source>
</evidence>
<dbReference type="GO" id="GO:0004654">
    <property type="term" value="F:polyribonucleotide nucleotidyltransferase activity"/>
    <property type="evidence" value="ECO:0007669"/>
    <property type="project" value="UniProtKB-UniRule"/>
</dbReference>
<comment type="similarity">
    <text evidence="2 9">Belongs to the polyribonucleotide nucleotidyltransferase family.</text>
</comment>
<dbReference type="InterPro" id="IPR020568">
    <property type="entry name" value="Ribosomal_Su5_D2-typ_SF"/>
</dbReference>
<evidence type="ECO:0000256" key="1">
    <source>
        <dbReference type="ARBA" id="ARBA00004496"/>
    </source>
</evidence>
<dbReference type="SUPFAM" id="SSF54791">
    <property type="entry name" value="Eukaryotic type KH-domain (KH-domain type I)"/>
    <property type="match status" value="1"/>
</dbReference>
<dbReference type="SUPFAM" id="SSF54211">
    <property type="entry name" value="Ribosomal protein S5 domain 2-like"/>
    <property type="match status" value="2"/>
</dbReference>
<dbReference type="GO" id="GO:0005829">
    <property type="term" value="C:cytosol"/>
    <property type="evidence" value="ECO:0007669"/>
    <property type="project" value="TreeGrafter"/>
</dbReference>
<accession>A0A7T0G4G3</accession>
<dbReference type="CDD" id="cd11363">
    <property type="entry name" value="RNase_PH_PNPase_1"/>
    <property type="match status" value="1"/>
</dbReference>
<keyword evidence="7 9" id="KW-0460">Magnesium</keyword>
<dbReference type="Gene3D" id="3.30.230.70">
    <property type="entry name" value="GHMP Kinase, N-terminal domain"/>
    <property type="match status" value="2"/>
</dbReference>
<dbReference type="PANTHER" id="PTHR11252">
    <property type="entry name" value="POLYRIBONUCLEOTIDE NUCLEOTIDYLTRANSFERASE"/>
    <property type="match status" value="1"/>
</dbReference>
<comment type="cofactor">
    <cofactor evidence="9">
        <name>Mg(2+)</name>
        <dbReference type="ChEBI" id="CHEBI:18420"/>
    </cofactor>
</comment>
<dbReference type="Pfam" id="PF03725">
    <property type="entry name" value="RNase_PH_C"/>
    <property type="match status" value="2"/>
</dbReference>
<dbReference type="InterPro" id="IPR036345">
    <property type="entry name" value="ExoRNase_PH_dom2_sf"/>
</dbReference>
<dbReference type="PROSITE" id="PS50084">
    <property type="entry name" value="KH_TYPE_1"/>
    <property type="match status" value="1"/>
</dbReference>
<feature type="binding site" evidence="9">
    <location>
        <position position="483"/>
    </location>
    <ligand>
        <name>Mg(2+)</name>
        <dbReference type="ChEBI" id="CHEBI:18420"/>
    </ligand>
</feature>
<dbReference type="InterPro" id="IPR001247">
    <property type="entry name" value="ExoRNase_PH_dom1"/>
</dbReference>
<dbReference type="FunFam" id="3.30.1370.10:FF:000001">
    <property type="entry name" value="Polyribonucleotide nucleotidyltransferase"/>
    <property type="match status" value="1"/>
</dbReference>
<dbReference type="InterPro" id="IPR027408">
    <property type="entry name" value="PNPase/RNase_PH_dom_sf"/>
</dbReference>
<dbReference type="GO" id="GO:0000287">
    <property type="term" value="F:magnesium ion binding"/>
    <property type="evidence" value="ECO:0007669"/>
    <property type="project" value="UniProtKB-UniRule"/>
</dbReference>
<dbReference type="AlphaFoldDB" id="A0A7T0G4G3"/>
<dbReference type="CDD" id="cd11364">
    <property type="entry name" value="RNase_PH_PNPase_2"/>
    <property type="match status" value="1"/>
</dbReference>
<dbReference type="EMBL" id="CP048620">
    <property type="protein sequence ID" value="QPJ66390.1"/>
    <property type="molecule type" value="Genomic_DNA"/>
</dbReference>
<dbReference type="InterPro" id="IPR036612">
    <property type="entry name" value="KH_dom_type_1_sf"/>
</dbReference>
<dbReference type="PIRSF" id="PIRSF005499">
    <property type="entry name" value="PNPase"/>
    <property type="match status" value="1"/>
</dbReference>
<evidence type="ECO:0000256" key="5">
    <source>
        <dbReference type="ARBA" id="ARBA00022695"/>
    </source>
</evidence>
<evidence type="ECO:0000259" key="11">
    <source>
        <dbReference type="PROSITE" id="PS50126"/>
    </source>
</evidence>
<dbReference type="InterPro" id="IPR003029">
    <property type="entry name" value="S1_domain"/>
</dbReference>
<dbReference type="FunFam" id="3.30.230.70:FF:000001">
    <property type="entry name" value="Polyribonucleotide nucleotidyltransferase"/>
    <property type="match status" value="1"/>
</dbReference>
<dbReference type="FunFam" id="2.40.50.140:FF:000023">
    <property type="entry name" value="Polyribonucleotide nucleotidyltransferase"/>
    <property type="match status" value="1"/>
</dbReference>
<dbReference type="SUPFAM" id="SSF55666">
    <property type="entry name" value="Ribonuclease PH domain 2-like"/>
    <property type="match status" value="2"/>
</dbReference>
<evidence type="ECO:0000256" key="9">
    <source>
        <dbReference type="HAMAP-Rule" id="MF_01595"/>
    </source>
</evidence>
<dbReference type="HAMAP" id="MF_01595">
    <property type="entry name" value="PNPase"/>
    <property type="match status" value="1"/>
</dbReference>
<dbReference type="KEGG" id="nva:G3M78_13690"/>
<keyword evidence="8 9" id="KW-0694">RNA-binding</keyword>
<protein>
    <recommendedName>
        <fullName evidence="9">Polyribonucleotide nucleotidyltransferase</fullName>
        <ecNumber evidence="9">2.7.7.8</ecNumber>
    </recommendedName>
    <alternativeName>
        <fullName evidence="9">Polynucleotide phosphorylase</fullName>
        <shortName evidence="9">PNPase</shortName>
    </alternativeName>
</protein>